<dbReference type="InterPro" id="IPR032694">
    <property type="entry name" value="CopC/D"/>
</dbReference>
<evidence type="ECO:0000259" key="12">
    <source>
        <dbReference type="Pfam" id="PF05425"/>
    </source>
</evidence>
<keyword evidence="5" id="KW-0732">Signal</keyword>
<proteinExistence type="predicted"/>
<evidence type="ECO:0000259" key="11">
    <source>
        <dbReference type="Pfam" id="PF04234"/>
    </source>
</evidence>
<feature type="transmembrane region" description="Helical" evidence="10">
    <location>
        <begin position="256"/>
        <end position="277"/>
    </location>
</feature>
<evidence type="ECO:0000256" key="7">
    <source>
        <dbReference type="ARBA" id="ARBA00023008"/>
    </source>
</evidence>
<evidence type="ECO:0000256" key="3">
    <source>
        <dbReference type="ARBA" id="ARBA00022692"/>
    </source>
</evidence>
<feature type="region of interest" description="Disordered" evidence="9">
    <location>
        <begin position="433"/>
        <end position="606"/>
    </location>
</feature>
<feature type="transmembrane region" description="Helical" evidence="10">
    <location>
        <begin position="400"/>
        <end position="417"/>
    </location>
</feature>
<evidence type="ECO:0000256" key="10">
    <source>
        <dbReference type="SAM" id="Phobius"/>
    </source>
</evidence>
<dbReference type="PANTHER" id="PTHR34820">
    <property type="entry name" value="INNER MEMBRANE PROTEIN YEBZ"/>
    <property type="match status" value="1"/>
</dbReference>
<keyword evidence="14" id="KW-1185">Reference proteome</keyword>
<evidence type="ECO:0000256" key="1">
    <source>
        <dbReference type="ARBA" id="ARBA00004651"/>
    </source>
</evidence>
<evidence type="ECO:0000256" key="5">
    <source>
        <dbReference type="ARBA" id="ARBA00022729"/>
    </source>
</evidence>
<dbReference type="GO" id="GO:0005886">
    <property type="term" value="C:plasma membrane"/>
    <property type="evidence" value="ECO:0007669"/>
    <property type="project" value="UniProtKB-SubCell"/>
</dbReference>
<accession>A0A4U0SP37</accession>
<feature type="transmembrane region" description="Helical" evidence="10">
    <location>
        <begin position="331"/>
        <end position="350"/>
    </location>
</feature>
<feature type="transmembrane region" description="Helical" evidence="10">
    <location>
        <begin position="207"/>
        <end position="225"/>
    </location>
</feature>
<dbReference type="EMBL" id="SUMC01000008">
    <property type="protein sequence ID" value="TKA11576.1"/>
    <property type="molecule type" value="Genomic_DNA"/>
</dbReference>
<keyword evidence="7" id="KW-0186">Copper</keyword>
<evidence type="ECO:0000256" key="6">
    <source>
        <dbReference type="ARBA" id="ARBA00022989"/>
    </source>
</evidence>
<dbReference type="InterPro" id="IPR007348">
    <property type="entry name" value="CopC_dom"/>
</dbReference>
<feature type="compositionally biased region" description="Low complexity" evidence="9">
    <location>
        <begin position="511"/>
        <end position="589"/>
    </location>
</feature>
<feature type="domain" description="Copper resistance protein D" evidence="12">
    <location>
        <begin position="358"/>
        <end position="434"/>
    </location>
</feature>
<evidence type="ECO:0000313" key="14">
    <source>
        <dbReference type="Proteomes" id="UP000305778"/>
    </source>
</evidence>
<evidence type="ECO:0000256" key="4">
    <source>
        <dbReference type="ARBA" id="ARBA00022723"/>
    </source>
</evidence>
<gene>
    <name evidence="13" type="ORF">FCI23_11300</name>
</gene>
<feature type="compositionally biased region" description="Low complexity" evidence="9">
    <location>
        <begin position="437"/>
        <end position="452"/>
    </location>
</feature>
<dbReference type="Pfam" id="PF05425">
    <property type="entry name" value="CopD"/>
    <property type="match status" value="1"/>
</dbReference>
<organism evidence="13 14">
    <name type="scientific">Actinacidiphila oryziradicis</name>
    <dbReference type="NCBI Taxonomy" id="2571141"/>
    <lineage>
        <taxon>Bacteria</taxon>
        <taxon>Bacillati</taxon>
        <taxon>Actinomycetota</taxon>
        <taxon>Actinomycetes</taxon>
        <taxon>Kitasatosporales</taxon>
        <taxon>Streptomycetaceae</taxon>
        <taxon>Actinacidiphila</taxon>
    </lineage>
</organism>
<dbReference type="Gene3D" id="2.60.40.1220">
    <property type="match status" value="1"/>
</dbReference>
<evidence type="ECO:0000256" key="2">
    <source>
        <dbReference type="ARBA" id="ARBA00022475"/>
    </source>
</evidence>
<evidence type="ECO:0000256" key="9">
    <source>
        <dbReference type="SAM" id="MobiDB-lite"/>
    </source>
</evidence>
<dbReference type="PANTHER" id="PTHR34820:SF4">
    <property type="entry name" value="INNER MEMBRANE PROTEIN YEBZ"/>
    <property type="match status" value="1"/>
</dbReference>
<evidence type="ECO:0000313" key="13">
    <source>
        <dbReference type="EMBL" id="TKA11576.1"/>
    </source>
</evidence>
<dbReference type="GO" id="GO:0005507">
    <property type="term" value="F:copper ion binding"/>
    <property type="evidence" value="ECO:0007669"/>
    <property type="project" value="InterPro"/>
</dbReference>
<dbReference type="GO" id="GO:0046688">
    <property type="term" value="P:response to copper ion"/>
    <property type="evidence" value="ECO:0007669"/>
    <property type="project" value="InterPro"/>
</dbReference>
<feature type="transmembrane region" description="Helical" evidence="10">
    <location>
        <begin position="362"/>
        <end position="380"/>
    </location>
</feature>
<dbReference type="SUPFAM" id="SSF81296">
    <property type="entry name" value="E set domains"/>
    <property type="match status" value="1"/>
</dbReference>
<dbReference type="AlphaFoldDB" id="A0A4U0SP37"/>
<feature type="compositionally biased region" description="Basic and acidic residues" evidence="9">
    <location>
        <begin position="590"/>
        <end position="606"/>
    </location>
</feature>
<dbReference type="InterPro" id="IPR008457">
    <property type="entry name" value="Cu-R_CopD_dom"/>
</dbReference>
<evidence type="ECO:0000256" key="8">
    <source>
        <dbReference type="ARBA" id="ARBA00023136"/>
    </source>
</evidence>
<keyword evidence="4" id="KW-0479">Metal-binding</keyword>
<dbReference type="GO" id="GO:0006825">
    <property type="term" value="P:copper ion transport"/>
    <property type="evidence" value="ECO:0007669"/>
    <property type="project" value="InterPro"/>
</dbReference>
<feature type="transmembrane region" description="Helical" evidence="10">
    <location>
        <begin position="289"/>
        <end position="311"/>
    </location>
</feature>
<dbReference type="InterPro" id="IPR014755">
    <property type="entry name" value="Cu-Rt/internalin_Ig-like"/>
</dbReference>
<dbReference type="InterPro" id="IPR014756">
    <property type="entry name" value="Ig_E-set"/>
</dbReference>
<keyword evidence="6 10" id="KW-1133">Transmembrane helix</keyword>
<keyword evidence="8 10" id="KW-0472">Membrane</keyword>
<reference evidence="13 14" key="1">
    <citation type="submission" date="2019-04" db="EMBL/GenBank/DDBJ databases">
        <title>Streptomyces oryziradicis sp. nov., a novel actinomycete isolated from rhizosphere soil of rice (Oryza sativa L.).</title>
        <authorList>
            <person name="Li C."/>
        </authorList>
    </citation>
    <scope>NUCLEOTIDE SEQUENCE [LARGE SCALE GENOMIC DNA]</scope>
    <source>
        <strain evidence="13 14">NEAU-C40</strain>
    </source>
</reference>
<dbReference type="Proteomes" id="UP000305778">
    <property type="component" value="Unassembled WGS sequence"/>
</dbReference>
<evidence type="ECO:0008006" key="15">
    <source>
        <dbReference type="Google" id="ProtNLM"/>
    </source>
</evidence>
<feature type="domain" description="CopC" evidence="11">
    <location>
        <begin position="53"/>
        <end position="146"/>
    </location>
</feature>
<keyword evidence="2" id="KW-1003">Cell membrane</keyword>
<dbReference type="OrthoDB" id="5242236at2"/>
<feature type="compositionally biased region" description="Polar residues" evidence="9">
    <location>
        <begin position="464"/>
        <end position="479"/>
    </location>
</feature>
<feature type="transmembrane region" description="Helical" evidence="10">
    <location>
        <begin position="175"/>
        <end position="195"/>
    </location>
</feature>
<name>A0A4U0SP37_9ACTN</name>
<dbReference type="Pfam" id="PF04234">
    <property type="entry name" value="CopC"/>
    <property type="match status" value="1"/>
</dbReference>
<comment type="subcellular location">
    <subcellularLocation>
        <location evidence="1">Cell membrane</location>
        <topology evidence="1">Multi-pass membrane protein</topology>
    </subcellularLocation>
</comment>
<keyword evidence="3 10" id="KW-0812">Transmembrane</keyword>
<comment type="caution">
    <text evidence="13">The sequence shown here is derived from an EMBL/GenBank/DDBJ whole genome shotgun (WGS) entry which is preliminary data.</text>
</comment>
<dbReference type="GO" id="GO:0042597">
    <property type="term" value="C:periplasmic space"/>
    <property type="evidence" value="ECO:0007669"/>
    <property type="project" value="InterPro"/>
</dbReference>
<sequence length="769" mass="77933">MTLPPPAPLPPPPPLRLPRTIGNRRPHLPKRTLLVLGALLAVLLGGAAPASAHAALLKTSPGDSTTVQSAPAQVTLTFSEGVLVSSDSIRVLGPDGKRADSGAPRGSGSTATVALHSGLPLGTFTVAWKVVSADSHPVSGAFTFNIGTPSKTTVVIASQDVGGGLAGTLYGIFRFIAYAGFALLIGASAFLGICWPRGAALRPMQRLTAGGWAGMVVSTIALLMLRGPYVNGGSLSGAFDLDTIRGELETKPGAALLSRLLLLAAGAIFMAVLFGSYAKHDDPVERQDLAWGLAIGGTVVAAGLAATWAMVEHASVGIQSGIAMPVDVLHLVAMALWLGGLAALLTALFSRGVRIEREAVQRFSRVAFCAVVTLVATGIYQSWRQLGSWSAFADTSYGQLLLVKIGLVALLLELAWFSRRWTARLADARPKALAERTGPATAKAAPSAAAGTDRGAQKRRKVTAASSGTAQRGATATITASEAPDAAARDADETSAAGRVATPGSAATTDGAEPPAEVPAPGSAATDPTGTAATAAAAGGTAATAPAAAEGAEPPATGPAPGATITPGPLREAQLARQRSAQAKAAAGHAKAEARAKARDADPERRGLRKSVLAEVAVAAVVLAVTTVLTTTQPGRADEEAAAAASAAKASAAQSKGVDVKLPYDTGGPGGKGTAEVTIAPASAGSTNVLHLLIDGTDGKRRDVPEVTMSFTLQAKKIGPLPVTLKHIATGRWTSAEVALPIAGEWTMSVTVRTSDIDEITETKNVKIS</sequence>
<protein>
    <recommendedName>
        <fullName evidence="15">Copper resistance protein CopC</fullName>
    </recommendedName>
</protein>